<feature type="region of interest" description="Disordered" evidence="1">
    <location>
        <begin position="1"/>
        <end position="56"/>
    </location>
</feature>
<evidence type="ECO:0000313" key="2">
    <source>
        <dbReference type="EMBL" id="CAB1128403.1"/>
    </source>
</evidence>
<evidence type="ECO:0000313" key="3">
    <source>
        <dbReference type="Proteomes" id="UP000503399"/>
    </source>
</evidence>
<dbReference type="AlphaFoldDB" id="A0A6F8ZFJ2"/>
<sequence length="88" mass="9330">MRGAEAARSSRARPYRPHYARTRLTPEWGGDDLDRQADAGAQDPGPVTPLDHAAGGASAALETEACNTMLSFVRSLLTEPGPQQGGLR</sequence>
<name>A0A6F8ZFJ2_9FIRM</name>
<dbReference type="KEGG" id="hfv:R50_0897"/>
<keyword evidence="3" id="KW-1185">Reference proteome</keyword>
<gene>
    <name evidence="2" type="ORF">R50_0897</name>
</gene>
<feature type="compositionally biased region" description="Basic residues" evidence="1">
    <location>
        <begin position="10"/>
        <end position="21"/>
    </location>
</feature>
<proteinExistence type="predicted"/>
<dbReference type="EMBL" id="LR778114">
    <property type="protein sequence ID" value="CAB1128403.1"/>
    <property type="molecule type" value="Genomic_DNA"/>
</dbReference>
<reference evidence="2 3" key="1">
    <citation type="submission" date="2020-02" db="EMBL/GenBank/DDBJ databases">
        <authorList>
            <person name="Hogendoorn C."/>
        </authorList>
    </citation>
    <scope>NUCLEOTIDE SEQUENCE [LARGE SCALE GENOMIC DNA]</scope>
    <source>
        <strain evidence="2">R501</strain>
    </source>
</reference>
<accession>A0A6F8ZFJ2</accession>
<dbReference type="Proteomes" id="UP000503399">
    <property type="component" value="Chromosome"/>
</dbReference>
<evidence type="ECO:0000256" key="1">
    <source>
        <dbReference type="SAM" id="MobiDB-lite"/>
    </source>
</evidence>
<organism evidence="2 3">
    <name type="scientific">Candidatus Hydrogenisulfobacillus filiaventi</name>
    <dbReference type="NCBI Taxonomy" id="2707344"/>
    <lineage>
        <taxon>Bacteria</taxon>
        <taxon>Bacillati</taxon>
        <taxon>Bacillota</taxon>
        <taxon>Clostridia</taxon>
        <taxon>Eubacteriales</taxon>
        <taxon>Clostridiales Family XVII. Incertae Sedis</taxon>
        <taxon>Candidatus Hydrogenisulfobacillus</taxon>
    </lineage>
</organism>
<protein>
    <submittedName>
        <fullName evidence="2">Uncharacterized protein</fullName>
    </submittedName>
</protein>